<accession>A0ABU8SJL2</accession>
<reference evidence="1 2" key="1">
    <citation type="submission" date="2023-10" db="EMBL/GenBank/DDBJ databases">
        <title>Nicoliella lavandulae sp. nov. isolated from Lavandula angustifolia flowers.</title>
        <authorList>
            <person name="Alcantara C."/>
            <person name="Zuniga M."/>
            <person name="Landete J.M."/>
            <person name="Monedero V."/>
        </authorList>
    </citation>
    <scope>NUCLEOTIDE SEQUENCE [LARGE SCALE GENOMIC DNA]</scope>
    <source>
        <strain evidence="1 2">Es01</strain>
    </source>
</reference>
<organism evidence="1 2">
    <name type="scientific">Nicoliella lavandulae</name>
    <dbReference type="NCBI Taxonomy" id="3082954"/>
    <lineage>
        <taxon>Bacteria</taxon>
        <taxon>Bacillati</taxon>
        <taxon>Bacillota</taxon>
        <taxon>Bacilli</taxon>
        <taxon>Lactobacillales</taxon>
        <taxon>Lactobacillaceae</taxon>
        <taxon>Nicoliella</taxon>
    </lineage>
</organism>
<comment type="caution">
    <text evidence="1">The sequence shown here is derived from an EMBL/GenBank/DDBJ whole genome shotgun (WGS) entry which is preliminary data.</text>
</comment>
<dbReference type="EMBL" id="JAWMWH010000001">
    <property type="protein sequence ID" value="MEJ6399954.1"/>
    <property type="molecule type" value="Genomic_DNA"/>
</dbReference>
<dbReference type="Proteomes" id="UP001370590">
    <property type="component" value="Unassembled WGS sequence"/>
</dbReference>
<gene>
    <name evidence="1" type="ORF">R4146_02000</name>
</gene>
<keyword evidence="2" id="KW-1185">Reference proteome</keyword>
<name>A0ABU8SJL2_9LACO</name>
<sequence length="158" mass="18775">MDNTIIYDYFKLPSKIEHARKRYTYYDWLFWQQSFMSCPNAYDDNGNKIGFIPFQKQVDNLLSYEDLNDNVVDMLNFKWQEFNRYLDDLTGNEHDYLRTKFMLHTVSSSNAGLEQSTINECNQIEEASGYRYGFINDKAVDLTNDFETNFDNILSVLE</sequence>
<protein>
    <submittedName>
        <fullName evidence="1">Uncharacterized protein</fullName>
    </submittedName>
</protein>
<dbReference type="RefSeq" id="WP_339959784.1">
    <property type="nucleotide sequence ID" value="NZ_JAWMWH010000001.1"/>
</dbReference>
<evidence type="ECO:0000313" key="2">
    <source>
        <dbReference type="Proteomes" id="UP001370590"/>
    </source>
</evidence>
<evidence type="ECO:0000313" key="1">
    <source>
        <dbReference type="EMBL" id="MEJ6399954.1"/>
    </source>
</evidence>
<proteinExistence type="predicted"/>